<gene>
    <name evidence="1" type="ORF">ACFPMG_08120</name>
</gene>
<organism evidence="1 2">
    <name type="scientific">Azospirillum himalayense</name>
    <dbReference type="NCBI Taxonomy" id="654847"/>
    <lineage>
        <taxon>Bacteria</taxon>
        <taxon>Pseudomonadati</taxon>
        <taxon>Pseudomonadota</taxon>
        <taxon>Alphaproteobacteria</taxon>
        <taxon>Rhodospirillales</taxon>
        <taxon>Azospirillaceae</taxon>
        <taxon>Azospirillum</taxon>
    </lineage>
</organism>
<comment type="caution">
    <text evidence="1">The sequence shown here is derived from an EMBL/GenBank/DDBJ whole genome shotgun (WGS) entry which is preliminary data.</text>
</comment>
<proteinExistence type="predicted"/>
<protein>
    <submittedName>
        <fullName evidence="1">Uncharacterized protein</fullName>
    </submittedName>
</protein>
<dbReference type="EMBL" id="JBHSLC010000010">
    <property type="protein sequence ID" value="MFC5354972.1"/>
    <property type="molecule type" value="Genomic_DNA"/>
</dbReference>
<name>A0ABW0G1Q3_9PROT</name>
<sequence length="354" mass="40383">MHKKQAHAYWTGCAFHHRSTRFIKTQFLSAGPVRRTGATQAECESEMATLAGLSLGGGASAGDGAPGGATRGVVTGKYFNFNPLPPPADMLGNPLVVANLPTHKAPKETWRSRWQRRLARFHIGKQSAQAKRRWKIQDTISSVIASVSPSATMLGERRGPEKRPASSVPVIVVRHPYHLRHVFEMILQSPDDLAAERRFLELLMGRVLRKYGEQLTQIRGSAFSFENEAREYFFAGFKLERQIKKYTSPEERFAALQSIYVNYFHGRNYYLYALLRREKMAPDNKLFMLNSRAVYFMARIGWNGDLLDKPNPRSLPSREDIFFLVQRDKTVLTRYRSDQDFQRQVKAVLEAFPA</sequence>
<keyword evidence="2" id="KW-1185">Reference proteome</keyword>
<evidence type="ECO:0000313" key="2">
    <source>
        <dbReference type="Proteomes" id="UP001596166"/>
    </source>
</evidence>
<accession>A0ABW0G1Q3</accession>
<dbReference type="Proteomes" id="UP001596166">
    <property type="component" value="Unassembled WGS sequence"/>
</dbReference>
<dbReference type="RefSeq" id="WP_376994668.1">
    <property type="nucleotide sequence ID" value="NZ_JBHSLC010000010.1"/>
</dbReference>
<reference evidence="2" key="1">
    <citation type="journal article" date="2019" name="Int. J. Syst. Evol. Microbiol.">
        <title>The Global Catalogue of Microorganisms (GCM) 10K type strain sequencing project: providing services to taxonomists for standard genome sequencing and annotation.</title>
        <authorList>
            <consortium name="The Broad Institute Genomics Platform"/>
            <consortium name="The Broad Institute Genome Sequencing Center for Infectious Disease"/>
            <person name="Wu L."/>
            <person name="Ma J."/>
        </authorList>
    </citation>
    <scope>NUCLEOTIDE SEQUENCE [LARGE SCALE GENOMIC DNA]</scope>
    <source>
        <strain evidence="2">CCUG 58760</strain>
    </source>
</reference>
<evidence type="ECO:0000313" key="1">
    <source>
        <dbReference type="EMBL" id="MFC5354972.1"/>
    </source>
</evidence>